<accession>E6Q5X5</accession>
<dbReference type="AlphaFoldDB" id="E6Q5X5"/>
<organism evidence="1">
    <name type="scientific">mine drainage metagenome</name>
    <dbReference type="NCBI Taxonomy" id="410659"/>
    <lineage>
        <taxon>unclassified sequences</taxon>
        <taxon>metagenomes</taxon>
        <taxon>ecological metagenomes</taxon>
    </lineage>
</organism>
<dbReference type="Pfam" id="PF04365">
    <property type="entry name" value="BrnT_toxin"/>
    <property type="match status" value="1"/>
</dbReference>
<protein>
    <recommendedName>
        <fullName evidence="2">Protein containing DUF497</fullName>
    </recommendedName>
</protein>
<reference evidence="1" key="1">
    <citation type="submission" date="2009-10" db="EMBL/GenBank/DDBJ databases">
        <title>Diversity of trophic interactions inside an arsenic-rich microbial ecosystem.</title>
        <authorList>
            <person name="Bertin P.N."/>
            <person name="Heinrich-Salmeron A."/>
            <person name="Pelletier E."/>
            <person name="Goulhen-Chollet F."/>
            <person name="Arsene-Ploetze F."/>
            <person name="Gallien S."/>
            <person name="Calteau A."/>
            <person name="Vallenet D."/>
            <person name="Casiot C."/>
            <person name="Chane-Woon-Ming B."/>
            <person name="Giloteaux L."/>
            <person name="Barakat M."/>
            <person name="Bonnefoy V."/>
            <person name="Bruneel O."/>
            <person name="Chandler M."/>
            <person name="Cleiss J."/>
            <person name="Duran R."/>
            <person name="Elbaz-Poulichet F."/>
            <person name="Fonknechten N."/>
            <person name="Lauga B."/>
            <person name="Mornico D."/>
            <person name="Ortet P."/>
            <person name="Schaeffer C."/>
            <person name="Siguier P."/>
            <person name="Alexander Thil Smith A."/>
            <person name="Van Dorsselaer A."/>
            <person name="Weissenbach J."/>
            <person name="Medigue C."/>
            <person name="Le Paslier D."/>
        </authorList>
    </citation>
    <scope>NUCLEOTIDE SEQUENCE</scope>
</reference>
<evidence type="ECO:0000313" key="1">
    <source>
        <dbReference type="EMBL" id="CBI02596.1"/>
    </source>
</evidence>
<dbReference type="InterPro" id="IPR038573">
    <property type="entry name" value="BrnT_sf"/>
</dbReference>
<gene>
    <name evidence="1" type="ORF">CARN4_2444</name>
</gene>
<dbReference type="InterPro" id="IPR007460">
    <property type="entry name" value="BrnT_toxin"/>
</dbReference>
<dbReference type="EMBL" id="CABO01000039">
    <property type="protein sequence ID" value="CBI02596.1"/>
    <property type="molecule type" value="Genomic_DNA"/>
</dbReference>
<name>E6Q5X5_9ZZZZ</name>
<proteinExistence type="predicted"/>
<dbReference type="Gene3D" id="3.10.450.530">
    <property type="entry name" value="Ribonuclease toxin, BrnT, of type II toxin-antitoxin system"/>
    <property type="match status" value="1"/>
</dbReference>
<comment type="caution">
    <text evidence="1">The sequence shown here is derived from an EMBL/GenBank/DDBJ whole genome shotgun (WGS) entry which is preliminary data.</text>
</comment>
<sequence length="115" mass="13614">MEYDRDAARHPIASEFDGYEWDERKSEICLQARAFDFSYAARIFEADIEPLDWEDTRDIYGEPRFVSVGEVASLIIAVVWTPRGNLRRIISARPASRRERKLFIEYRETQLERDP</sequence>
<evidence type="ECO:0008006" key="2">
    <source>
        <dbReference type="Google" id="ProtNLM"/>
    </source>
</evidence>